<dbReference type="SUPFAM" id="SSF53137">
    <property type="entry name" value="Translational machinery components"/>
    <property type="match status" value="1"/>
</dbReference>
<keyword evidence="4 6" id="KW-0689">Ribosomal protein</keyword>
<evidence type="ECO:0000256" key="5">
    <source>
        <dbReference type="ARBA" id="ARBA00023274"/>
    </source>
</evidence>
<dbReference type="NCBIfam" id="NF006342">
    <property type="entry name" value="PRK08569.1"/>
    <property type="match status" value="1"/>
</dbReference>
<evidence type="ECO:0000256" key="1">
    <source>
        <dbReference type="ARBA" id="ARBA00007116"/>
    </source>
</evidence>
<keyword evidence="3 6" id="KW-0694">RNA-binding</keyword>
<dbReference type="Proteomes" id="UP000316217">
    <property type="component" value="Unassembled WGS sequence"/>
</dbReference>
<dbReference type="HAMAP" id="MF_01337_A">
    <property type="entry name" value="Ribosomal_uL18_A"/>
    <property type="match status" value="1"/>
</dbReference>
<dbReference type="GO" id="GO:0000027">
    <property type="term" value="P:ribosomal large subunit assembly"/>
    <property type="evidence" value="ECO:0007669"/>
    <property type="project" value="TreeGrafter"/>
</dbReference>
<protein>
    <recommendedName>
        <fullName evidence="6">Large ribosomal subunit protein uL18</fullName>
    </recommendedName>
</protein>
<evidence type="ECO:0000313" key="7">
    <source>
        <dbReference type="EMBL" id="RSN76202.1"/>
    </source>
</evidence>
<dbReference type="PRINTS" id="PR00058">
    <property type="entry name" value="RIBOSOMALL5"/>
</dbReference>
<keyword evidence="9" id="KW-1185">Reference proteome</keyword>
<dbReference type="GO" id="GO:0003735">
    <property type="term" value="F:structural constituent of ribosome"/>
    <property type="evidence" value="ECO:0007669"/>
    <property type="project" value="InterPro"/>
</dbReference>
<dbReference type="RefSeq" id="WP_125670825.1">
    <property type="nucleotide sequence ID" value="NZ_RCOS01000062.1"/>
</dbReference>
<comment type="caution">
    <text evidence="7">The sequence shown here is derived from an EMBL/GenBank/DDBJ whole genome shotgun (WGS) entry which is preliminary data.</text>
</comment>
<evidence type="ECO:0000256" key="2">
    <source>
        <dbReference type="ARBA" id="ARBA00022730"/>
    </source>
</evidence>
<gene>
    <name evidence="6" type="primary">rpl18</name>
    <name evidence="7" type="ORF">D6D85_04415</name>
    <name evidence="8" type="ORF">EF810_02895</name>
</gene>
<reference evidence="7 9" key="1">
    <citation type="submission" date="2018-10" db="EMBL/GenBank/DDBJ databases">
        <title>Co-occurring genomic capacity for anaerobic methane metabolism and dissimilatory sulfite reduction discovered in the Korarchaeota.</title>
        <authorList>
            <person name="Mckay L.J."/>
            <person name="Dlakic M."/>
            <person name="Fields M.W."/>
            <person name="Delmont T.O."/>
            <person name="Eren A.M."/>
            <person name="Jay Z.J."/>
            <person name="Klingelsmith K.B."/>
            <person name="Rusch D.B."/>
            <person name="Inskeep W.P."/>
        </authorList>
    </citation>
    <scope>NUCLEOTIDE SEQUENCE [LARGE SCALE GENOMIC DNA]</scope>
    <source>
        <strain evidence="7 9">MDKW</strain>
    </source>
</reference>
<evidence type="ECO:0000313" key="8">
    <source>
        <dbReference type="EMBL" id="RZN62425.1"/>
    </source>
</evidence>
<comment type="function">
    <text evidence="6">This is one of the proteins that bind and probably mediate the attachment of the 5S RNA into the large ribosomal subunit, where it forms part of the central protuberance.</text>
</comment>
<dbReference type="CDD" id="cd00432">
    <property type="entry name" value="Ribosomal_L18_L5e"/>
    <property type="match status" value="1"/>
</dbReference>
<reference evidence="8 10" key="2">
    <citation type="journal article" date="2019" name="Nat. Microbiol.">
        <title>Wide diversity of methane and short-chain alkane metabolisms in uncultured archaea.</title>
        <authorList>
            <person name="Borrel G."/>
            <person name="Adam P.S."/>
            <person name="McKay L.J."/>
            <person name="Chen L.X."/>
            <person name="Sierra-Garcia I.N."/>
            <person name="Sieber C.M."/>
            <person name="Letourneur Q."/>
            <person name="Ghozlane A."/>
            <person name="Andersen G.L."/>
            <person name="Li W.J."/>
            <person name="Hallam S.J."/>
            <person name="Muyzer G."/>
            <person name="de Oliveira V.M."/>
            <person name="Inskeep W.P."/>
            <person name="Banfield J.F."/>
            <person name="Gribaldo S."/>
        </authorList>
    </citation>
    <scope>NUCLEOTIDE SEQUENCE [LARGE SCALE GENOMIC DNA]</scope>
    <source>
        <strain evidence="8">NM4</strain>
    </source>
</reference>
<evidence type="ECO:0000313" key="10">
    <source>
        <dbReference type="Proteomes" id="UP000316217"/>
    </source>
</evidence>
<dbReference type="Gene3D" id="3.30.420.100">
    <property type="match status" value="1"/>
</dbReference>
<organism evidence="7 9">
    <name type="scientific">Candidatus Methanodesulfokora washburnensis</name>
    <dbReference type="NCBI Taxonomy" id="2478471"/>
    <lineage>
        <taxon>Archaea</taxon>
        <taxon>Thermoproteota</taxon>
        <taxon>Candidatus Korarchaeia</taxon>
        <taxon>Candidatus Korarchaeia incertae sedis</taxon>
        <taxon>Candidatus Methanodesulfokora</taxon>
    </lineage>
</organism>
<comment type="subunit">
    <text evidence="6">Part of the 50S ribosomal subunit. Contacts the 5S and 23S rRNAs.</text>
</comment>
<evidence type="ECO:0000256" key="3">
    <source>
        <dbReference type="ARBA" id="ARBA00022884"/>
    </source>
</evidence>
<dbReference type="EMBL" id="RXII01000047">
    <property type="protein sequence ID" value="RZN62425.1"/>
    <property type="molecule type" value="Genomic_DNA"/>
</dbReference>
<dbReference type="PANTHER" id="PTHR23410:SF12">
    <property type="entry name" value="LARGE RIBOSOMAL SUBUNIT PROTEIN UL18"/>
    <property type="match status" value="1"/>
</dbReference>
<keyword evidence="5 6" id="KW-0687">Ribonucleoprotein</keyword>
<name>A0A3R9PK18_9CREN</name>
<dbReference type="Pfam" id="PF17144">
    <property type="entry name" value="Ribosomal_L5e"/>
    <property type="match status" value="2"/>
</dbReference>
<dbReference type="InterPro" id="IPR057267">
    <property type="entry name" value="Rbsml_uL18_arch"/>
</dbReference>
<dbReference type="OrthoDB" id="8644at2157"/>
<dbReference type="InterPro" id="IPR005485">
    <property type="entry name" value="Rbsml_uL18_euk_arch"/>
</dbReference>
<accession>A0A3R9PK18</accession>
<evidence type="ECO:0000313" key="9">
    <source>
        <dbReference type="Proteomes" id="UP000277582"/>
    </source>
</evidence>
<comment type="similarity">
    <text evidence="1 6">Belongs to the universal ribosomal protein uL18 family.</text>
</comment>
<dbReference type="PANTHER" id="PTHR23410">
    <property type="entry name" value="RIBOSOMAL PROTEIN L5-RELATED"/>
    <property type="match status" value="1"/>
</dbReference>
<keyword evidence="2 6" id="KW-0699">rRNA-binding</keyword>
<evidence type="ECO:0000256" key="4">
    <source>
        <dbReference type="ARBA" id="ARBA00022980"/>
    </source>
</evidence>
<dbReference type="EMBL" id="RCOS01000062">
    <property type="protein sequence ID" value="RSN76202.1"/>
    <property type="molecule type" value="Genomic_DNA"/>
</dbReference>
<dbReference type="AlphaFoldDB" id="A0A3R9PK18"/>
<dbReference type="GO" id="GO:0006412">
    <property type="term" value="P:translation"/>
    <property type="evidence" value="ECO:0007669"/>
    <property type="project" value="UniProtKB-UniRule"/>
</dbReference>
<evidence type="ECO:0000256" key="6">
    <source>
        <dbReference type="HAMAP-Rule" id="MF_01337"/>
    </source>
</evidence>
<sequence length="190" mass="21726">MIKIVRRRIEGKTDYRRRLALLKSGKTRLVVRKTNRYIIVQFIDYNKNGDMVRAYAVSKELLRYGWKHGTKNVPAAYLTGYLAGLRAIKEGISEAVLDIGRHPSTKGSRLYAALKGAVDAGISVNYGEEILPDESRIKGSHIAEYARIIKEENEEEFKRRFSDILKRGGDPLLIEKDFEDVLNRIREVTS</sequence>
<proteinExistence type="inferred from homology"/>
<dbReference type="InterPro" id="IPR057268">
    <property type="entry name" value="Ribosomal_L18"/>
</dbReference>
<dbReference type="GO" id="GO:0022625">
    <property type="term" value="C:cytosolic large ribosomal subunit"/>
    <property type="evidence" value="ECO:0007669"/>
    <property type="project" value="TreeGrafter"/>
</dbReference>
<dbReference type="Proteomes" id="UP000277582">
    <property type="component" value="Unassembled WGS sequence"/>
</dbReference>
<dbReference type="GO" id="GO:0008097">
    <property type="term" value="F:5S rRNA binding"/>
    <property type="evidence" value="ECO:0007669"/>
    <property type="project" value="InterPro"/>
</dbReference>